<dbReference type="AlphaFoldDB" id="A0AA38FZJ0"/>
<keyword evidence="2" id="KW-1185">Reference proteome</keyword>
<organism evidence="1 2">
    <name type="scientific">Taxus chinensis</name>
    <name type="common">Chinese yew</name>
    <name type="synonym">Taxus wallichiana var. chinensis</name>
    <dbReference type="NCBI Taxonomy" id="29808"/>
    <lineage>
        <taxon>Eukaryota</taxon>
        <taxon>Viridiplantae</taxon>
        <taxon>Streptophyta</taxon>
        <taxon>Embryophyta</taxon>
        <taxon>Tracheophyta</taxon>
        <taxon>Spermatophyta</taxon>
        <taxon>Pinopsida</taxon>
        <taxon>Pinidae</taxon>
        <taxon>Conifers II</taxon>
        <taxon>Cupressales</taxon>
        <taxon>Taxaceae</taxon>
        <taxon>Taxus</taxon>
    </lineage>
</organism>
<dbReference type="EMBL" id="JAHRHJ020000006">
    <property type="protein sequence ID" value="KAH9313434.1"/>
    <property type="molecule type" value="Genomic_DNA"/>
</dbReference>
<evidence type="ECO:0000313" key="2">
    <source>
        <dbReference type="Proteomes" id="UP000824469"/>
    </source>
</evidence>
<protein>
    <submittedName>
        <fullName evidence="1">Uncharacterized protein</fullName>
    </submittedName>
</protein>
<reference evidence="1 2" key="1">
    <citation type="journal article" date="2021" name="Nat. Plants">
        <title>The Taxus genome provides insights into paclitaxel biosynthesis.</title>
        <authorList>
            <person name="Xiong X."/>
            <person name="Gou J."/>
            <person name="Liao Q."/>
            <person name="Li Y."/>
            <person name="Zhou Q."/>
            <person name="Bi G."/>
            <person name="Li C."/>
            <person name="Du R."/>
            <person name="Wang X."/>
            <person name="Sun T."/>
            <person name="Guo L."/>
            <person name="Liang H."/>
            <person name="Lu P."/>
            <person name="Wu Y."/>
            <person name="Zhang Z."/>
            <person name="Ro D.K."/>
            <person name="Shang Y."/>
            <person name="Huang S."/>
            <person name="Yan J."/>
        </authorList>
    </citation>
    <scope>NUCLEOTIDE SEQUENCE [LARGE SCALE GENOMIC DNA]</scope>
    <source>
        <strain evidence="1">Ta-2019</strain>
    </source>
</reference>
<proteinExistence type="predicted"/>
<feature type="non-terminal residue" evidence="1">
    <location>
        <position position="69"/>
    </location>
</feature>
<gene>
    <name evidence="1" type="ORF">KI387_044068</name>
</gene>
<accession>A0AA38FZJ0</accession>
<name>A0AA38FZJ0_TAXCH</name>
<evidence type="ECO:0000313" key="1">
    <source>
        <dbReference type="EMBL" id="KAH9313434.1"/>
    </source>
</evidence>
<feature type="non-terminal residue" evidence="1">
    <location>
        <position position="1"/>
    </location>
</feature>
<comment type="caution">
    <text evidence="1">The sequence shown here is derived from an EMBL/GenBank/DDBJ whole genome shotgun (WGS) entry which is preliminary data.</text>
</comment>
<dbReference type="Proteomes" id="UP000824469">
    <property type="component" value="Unassembled WGS sequence"/>
</dbReference>
<sequence length="69" mass="7927">IGVPGGPDKFISKYQDEDPFPMKRFGKYTCDTMTTAHKACLENILIDAFKEEWRIPKKYPAIIDGEVDF</sequence>